<comment type="caution">
    <text evidence="2">The sequence shown here is derived from an EMBL/GenBank/DDBJ whole genome shotgun (WGS) entry which is preliminary data.</text>
</comment>
<protein>
    <submittedName>
        <fullName evidence="1">DUF4312 family protein</fullName>
    </submittedName>
    <submittedName>
        <fullName evidence="2">Uncharacterized protein DUF4312</fullName>
    </submittedName>
</protein>
<gene>
    <name evidence="2" type="ORF">DES51_1086</name>
    <name evidence="1" type="ORF">MQE39_05020</name>
</gene>
<dbReference type="EMBL" id="JALDAW010000011">
    <property type="protein sequence ID" value="MDY5167482.1"/>
    <property type="molecule type" value="Genomic_DNA"/>
</dbReference>
<evidence type="ECO:0000313" key="3">
    <source>
        <dbReference type="Proteomes" id="UP000247612"/>
    </source>
</evidence>
<dbReference type="Pfam" id="PF14189">
    <property type="entry name" value="DUF4312"/>
    <property type="match status" value="1"/>
</dbReference>
<dbReference type="InterPro" id="IPR020037">
    <property type="entry name" value="DUF4312"/>
</dbReference>
<dbReference type="Proteomes" id="UP000247612">
    <property type="component" value="Unassembled WGS sequence"/>
</dbReference>
<evidence type="ECO:0000313" key="2">
    <source>
        <dbReference type="EMBL" id="PXX78081.1"/>
    </source>
</evidence>
<keyword evidence="3" id="KW-1185">Reference proteome</keyword>
<dbReference type="Proteomes" id="UP001276902">
    <property type="component" value="Unassembled WGS sequence"/>
</dbReference>
<proteinExistence type="predicted"/>
<reference evidence="2 3" key="1">
    <citation type="submission" date="2018-05" db="EMBL/GenBank/DDBJ databases">
        <title>Genomic Encyclopedia of Type Strains, Phase IV (KMG-IV): sequencing the most valuable type-strain genomes for metagenomic binning, comparative biology and taxonomic classification.</title>
        <authorList>
            <person name="Goeker M."/>
        </authorList>
    </citation>
    <scope>NUCLEOTIDE SEQUENCE [LARGE SCALE GENOMIC DNA]</scope>
    <source>
        <strain evidence="2 3">JC118</strain>
    </source>
</reference>
<dbReference type="EMBL" id="QJKH01000008">
    <property type="protein sequence ID" value="PXX78081.1"/>
    <property type="molecule type" value="Genomic_DNA"/>
</dbReference>
<dbReference type="OrthoDB" id="4202626at2"/>
<dbReference type="AlphaFoldDB" id="A0A318KJR2"/>
<dbReference type="STRING" id="1034346.GCA_000313565_00589"/>
<reference evidence="1" key="2">
    <citation type="submission" date="2022-03" db="EMBL/GenBank/DDBJ databases">
        <title>First case of bacteraemia caused by Dielma fastidiosa in a patient hospitalised with diverticulitis.</title>
        <authorList>
            <person name="Forman-Ankjaer B."/>
            <person name="Hvid-Jensen F."/>
            <person name="Kobel C.M."/>
            <person name="Greve T."/>
        </authorList>
    </citation>
    <scope>NUCLEOTIDE SEQUENCE</scope>
    <source>
        <strain evidence="1">AUH_DF_2021</strain>
    </source>
</reference>
<name>A0A318KJR2_9FIRM</name>
<dbReference type="RefSeq" id="WP_022936895.1">
    <property type="nucleotide sequence ID" value="NZ_BAABZA010000001.1"/>
</dbReference>
<sequence length="99" mass="12033">MEDRELLQEKDYEISIQSSGKSREEVYQNLFKQLRNDIHSHIEGYLVEMHVESMRLVHEEIEKFTKKFLFFFLPVEHTRFTATAVFRVRVVEILKERDN</sequence>
<accession>A0A318KJR2</accession>
<evidence type="ECO:0000313" key="1">
    <source>
        <dbReference type="EMBL" id="MDY5167482.1"/>
    </source>
</evidence>
<organism evidence="2 3">
    <name type="scientific">Dielma fastidiosa</name>
    <dbReference type="NCBI Taxonomy" id="1034346"/>
    <lineage>
        <taxon>Bacteria</taxon>
        <taxon>Bacillati</taxon>
        <taxon>Bacillota</taxon>
        <taxon>Erysipelotrichia</taxon>
        <taxon>Erysipelotrichales</taxon>
        <taxon>Erysipelotrichaceae</taxon>
        <taxon>Dielma</taxon>
    </lineage>
</organism>